<feature type="compositionally biased region" description="Low complexity" evidence="2">
    <location>
        <begin position="708"/>
        <end position="727"/>
    </location>
</feature>
<sequence>MFGLLQPSGQSSSSGNIPFHSPPIHKVPSPKSQTSQHVSNHRKRSSAASTVQHRHSSPINLPQYPPMTRPVRDERRLAPLPPLSHTSQPGLSLTCLADAALADARGPTSLPSPHPKTSFNLPPISSLIAPLPTPPAAKTDSSWSTTATTPYLTSSGSSSFVAMHTPPISRSHSWNANPAVGTDQPVNGWSTTTTAGDPSSAHMTRQGPFPPPPLSQRPLKREKQRKQTQSQARATSSTVQLEYNVRPYNRMSASTSSAAAPSRQPSTVHAPTRTQPSRSSKSKLPHPLQGLTLDKTYPERKVEDWHNDAQNLLRPPLPPPNPIPTTSLNRHSVAQSLNPPPPPHSLTPRTTKKIHPPVESWENYTLPQMPGGQPCLPQTQPTPVPIYPRSSARRQQSSSSVSGTSWINTNNTKAHPLNPDPRQAKSYVFVSENPEVFARSRHRAPPISTNFRPAPYAMQRSQSAYTTHYTHSKRAFAKTISEPNSPKGMRWISDNGQIGGSLPTPITASMDTRWNTSQLGVPPSSTYQPEVLSLPQVQTPTPPLPGAISAQRTIHIVPMEINHQSTSPSLPPTRDITPIDQEMRNNTLSPAPNTRAESSCGSFKPPESIGQPELEAGESSYSESDFEPVSEDNQDQSGDKGHDRDGDIQVRPRGDDGDEVEAEDESYSNFGRSIIPNGTSAISSNSSIRARSSSHSTHTSEMIKYEHSSSGSSSPISTSGSTSCFSPGKTVSKKPRTKTNKVKKSDTAAKGKGKGKGRSKNNRSTSTSVSASTTVNGQRRNGERRREQNAVAQKKFRWKKKQMAAKMEADLESATALASSLQKQVAEKDQLVNKLKGEVGSLKRKLKTLEA</sequence>
<feature type="region of interest" description="Disordered" evidence="2">
    <location>
        <begin position="583"/>
        <end position="797"/>
    </location>
</feature>
<dbReference type="AlphaFoldDB" id="A0AAX4K8Z5"/>
<feature type="compositionally biased region" description="Low complexity" evidence="2">
    <location>
        <begin position="1"/>
        <end position="15"/>
    </location>
</feature>
<feature type="compositionally biased region" description="Acidic residues" evidence="2">
    <location>
        <begin position="656"/>
        <end position="666"/>
    </location>
</feature>
<dbReference type="Gene3D" id="1.20.5.170">
    <property type="match status" value="1"/>
</dbReference>
<dbReference type="GO" id="GO:0003700">
    <property type="term" value="F:DNA-binding transcription factor activity"/>
    <property type="evidence" value="ECO:0007669"/>
    <property type="project" value="InterPro"/>
</dbReference>
<feature type="compositionally biased region" description="Low complexity" evidence="2">
    <location>
        <begin position="680"/>
        <end position="700"/>
    </location>
</feature>
<evidence type="ECO:0000256" key="2">
    <source>
        <dbReference type="SAM" id="MobiDB-lite"/>
    </source>
</evidence>
<feature type="compositionally biased region" description="Low complexity" evidence="2">
    <location>
        <begin position="764"/>
        <end position="779"/>
    </location>
</feature>
<feature type="compositionally biased region" description="Basic residues" evidence="2">
    <location>
        <begin position="731"/>
        <end position="742"/>
    </location>
</feature>
<feature type="region of interest" description="Disordered" evidence="2">
    <location>
        <begin position="1"/>
        <end position="90"/>
    </location>
</feature>
<proteinExistence type="predicted"/>
<dbReference type="InterPro" id="IPR004827">
    <property type="entry name" value="bZIP"/>
</dbReference>
<dbReference type="Proteomes" id="UP001358614">
    <property type="component" value="Chromosome 1"/>
</dbReference>
<feature type="compositionally biased region" description="Low complexity" evidence="2">
    <location>
        <begin position="252"/>
        <end position="267"/>
    </location>
</feature>
<accession>A0AAX4K8Z5</accession>
<name>A0AAX4K8Z5_9TREE</name>
<evidence type="ECO:0000313" key="4">
    <source>
        <dbReference type="EMBL" id="WWD02822.1"/>
    </source>
</evidence>
<feature type="compositionally biased region" description="Polar residues" evidence="2">
    <location>
        <begin position="667"/>
        <end position="679"/>
    </location>
</feature>
<evidence type="ECO:0000313" key="5">
    <source>
        <dbReference type="Proteomes" id="UP001358614"/>
    </source>
</evidence>
<organism evidence="4 5">
    <name type="scientific">Kwoniella europaea PYCC6329</name>
    <dbReference type="NCBI Taxonomy" id="1423913"/>
    <lineage>
        <taxon>Eukaryota</taxon>
        <taxon>Fungi</taxon>
        <taxon>Dikarya</taxon>
        <taxon>Basidiomycota</taxon>
        <taxon>Agaricomycotina</taxon>
        <taxon>Tremellomycetes</taxon>
        <taxon>Tremellales</taxon>
        <taxon>Cryptococcaceae</taxon>
        <taxon>Kwoniella</taxon>
    </lineage>
</organism>
<gene>
    <name evidence="4" type="ORF">V865_000864</name>
</gene>
<dbReference type="KEGG" id="ker:91099668"/>
<evidence type="ECO:0000256" key="1">
    <source>
        <dbReference type="SAM" id="Coils"/>
    </source>
</evidence>
<feature type="compositionally biased region" description="Polar residues" evidence="2">
    <location>
        <begin position="403"/>
        <end position="413"/>
    </location>
</feature>
<feature type="compositionally biased region" description="Basic residues" evidence="2">
    <location>
        <begin position="751"/>
        <end position="761"/>
    </location>
</feature>
<feature type="compositionally biased region" description="Acidic residues" evidence="2">
    <location>
        <begin position="624"/>
        <end position="634"/>
    </location>
</feature>
<dbReference type="PROSITE" id="PS00036">
    <property type="entry name" value="BZIP_BASIC"/>
    <property type="match status" value="1"/>
</dbReference>
<feature type="coiled-coil region" evidence="1">
    <location>
        <begin position="804"/>
        <end position="838"/>
    </location>
</feature>
<feature type="compositionally biased region" description="Polar residues" evidence="2">
    <location>
        <begin position="184"/>
        <end position="203"/>
    </location>
</feature>
<feature type="compositionally biased region" description="Basic and acidic residues" evidence="2">
    <location>
        <begin position="637"/>
        <end position="655"/>
    </location>
</feature>
<dbReference type="CDD" id="cd14686">
    <property type="entry name" value="bZIP"/>
    <property type="match status" value="1"/>
</dbReference>
<feature type="compositionally biased region" description="Polar residues" evidence="2">
    <location>
        <begin position="325"/>
        <end position="337"/>
    </location>
</feature>
<feature type="compositionally biased region" description="Polar residues" evidence="2">
    <location>
        <begin position="584"/>
        <end position="601"/>
    </location>
</feature>
<feature type="region of interest" description="Disordered" evidence="2">
    <location>
        <begin position="172"/>
        <end position="295"/>
    </location>
</feature>
<keyword evidence="1" id="KW-0175">Coiled coil</keyword>
<dbReference type="GeneID" id="91099668"/>
<feature type="compositionally biased region" description="Low complexity" evidence="2">
    <location>
        <begin position="389"/>
        <end position="402"/>
    </location>
</feature>
<feature type="domain" description="BZIP" evidence="3">
    <location>
        <begin position="784"/>
        <end position="799"/>
    </location>
</feature>
<feature type="region of interest" description="Disordered" evidence="2">
    <location>
        <begin position="310"/>
        <end position="421"/>
    </location>
</feature>
<protein>
    <recommendedName>
        <fullName evidence="3">BZIP domain-containing protein</fullName>
    </recommendedName>
</protein>
<evidence type="ECO:0000259" key="3">
    <source>
        <dbReference type="PROSITE" id="PS00036"/>
    </source>
</evidence>
<reference evidence="4 5" key="1">
    <citation type="submission" date="2024-01" db="EMBL/GenBank/DDBJ databases">
        <title>Comparative genomics of Cryptococcus and Kwoniella reveals pathogenesis evolution and contrasting modes of karyotype evolution via chromosome fusion or intercentromeric recombination.</title>
        <authorList>
            <person name="Coelho M.A."/>
            <person name="David-Palma M."/>
            <person name="Shea T."/>
            <person name="Bowers K."/>
            <person name="McGinley-Smith S."/>
            <person name="Mohammad A.W."/>
            <person name="Gnirke A."/>
            <person name="Yurkov A.M."/>
            <person name="Nowrousian M."/>
            <person name="Sun S."/>
            <person name="Cuomo C.A."/>
            <person name="Heitman J."/>
        </authorList>
    </citation>
    <scope>NUCLEOTIDE SEQUENCE [LARGE SCALE GENOMIC DNA]</scope>
    <source>
        <strain evidence="4 5">PYCC6329</strain>
    </source>
</reference>
<dbReference type="RefSeq" id="XP_066080789.1">
    <property type="nucleotide sequence ID" value="XM_066224692.1"/>
</dbReference>
<keyword evidence="5" id="KW-1185">Reference proteome</keyword>
<feature type="compositionally biased region" description="Polar residues" evidence="2">
    <location>
        <begin position="227"/>
        <end position="241"/>
    </location>
</feature>
<dbReference type="EMBL" id="CP144089">
    <property type="protein sequence ID" value="WWD02822.1"/>
    <property type="molecule type" value="Genomic_DNA"/>
</dbReference>